<proteinExistence type="predicted"/>
<evidence type="ECO:0000256" key="3">
    <source>
        <dbReference type="ARBA" id="ARBA00022833"/>
    </source>
</evidence>
<evidence type="ECO:0000256" key="2">
    <source>
        <dbReference type="ARBA" id="ARBA00022771"/>
    </source>
</evidence>
<dbReference type="PROSITE" id="PS01360">
    <property type="entry name" value="ZF_MYND_1"/>
    <property type="match status" value="1"/>
</dbReference>
<dbReference type="InterPro" id="IPR002893">
    <property type="entry name" value="Znf_MYND"/>
</dbReference>
<dbReference type="PANTHER" id="PTHR10237">
    <property type="entry name" value="DEFORMED EPIDERMAL AUTOREGULATORY FACTOR 1 HOMOLOG SUPPRESSIN"/>
    <property type="match status" value="1"/>
</dbReference>
<dbReference type="PROSITE" id="PS50865">
    <property type="entry name" value="ZF_MYND_2"/>
    <property type="match status" value="1"/>
</dbReference>
<evidence type="ECO:0000256" key="4">
    <source>
        <dbReference type="PROSITE-ProRule" id="PRU00134"/>
    </source>
</evidence>
<dbReference type="PANTHER" id="PTHR10237:SF14">
    <property type="entry name" value="MYND-TYPE DOMAIN-CONTAINING PROTEIN"/>
    <property type="match status" value="1"/>
</dbReference>
<dbReference type="EMBL" id="AYKW01000023">
    <property type="protein sequence ID" value="PIL28918.1"/>
    <property type="molecule type" value="Genomic_DNA"/>
</dbReference>
<dbReference type="SUPFAM" id="SSF144232">
    <property type="entry name" value="HIT/MYND zinc finger-like"/>
    <property type="match status" value="1"/>
</dbReference>
<protein>
    <recommendedName>
        <fullName evidence="5">MYND-type domain-containing protein</fullName>
    </recommendedName>
</protein>
<dbReference type="InterPro" id="IPR024119">
    <property type="entry name" value="TF_DEAF-1"/>
</dbReference>
<evidence type="ECO:0000313" key="6">
    <source>
        <dbReference type="EMBL" id="PIL28918.1"/>
    </source>
</evidence>
<dbReference type="AlphaFoldDB" id="A0A2G8S5V4"/>
<keyword evidence="2 4" id="KW-0863">Zinc-finger</keyword>
<dbReference type="Proteomes" id="UP000230002">
    <property type="component" value="Unassembled WGS sequence"/>
</dbReference>
<sequence length="349" mass="39303">MLSPLTRNETILVLNSLGIDVPTDTKLLDDILEKRLSDALAAAQYKDRLPDAARYNLDEASKLYADVRAGRNIQNALFVDPFVDLRQTMTDIAKFLDLGIRWCLIQDEPAQESAILLRKMLLKILKTNSSLVPPDYNVTRGPLEERFKVSVLLPVGPLEYDALSKLNNNMGCTVCGKRASSRCSSCQSVSYCDAACQRADWAQHKPACRSLRDATWRTVQLRAGVPEMEDCWFGLMNRHTSLANPVHKQFLLDDARPCVDVYGGRPFLAKMQISPPTVTPGRIMVYDRRQTFLGFLREDVDLRAFAECAAEIQGPRGGLMGLKMYRWARRTGDWELSVCLDRAVADAKW</sequence>
<dbReference type="Pfam" id="PF01753">
    <property type="entry name" value="zf-MYND"/>
    <property type="match status" value="1"/>
</dbReference>
<evidence type="ECO:0000259" key="5">
    <source>
        <dbReference type="PROSITE" id="PS50865"/>
    </source>
</evidence>
<comment type="caution">
    <text evidence="6">The sequence shown here is derived from an EMBL/GenBank/DDBJ whole genome shotgun (WGS) entry which is preliminary data.</text>
</comment>
<dbReference type="Gene3D" id="6.10.140.2220">
    <property type="match status" value="1"/>
</dbReference>
<accession>A0A2G8S5V4</accession>
<keyword evidence="3" id="KW-0862">Zinc</keyword>
<evidence type="ECO:0000256" key="1">
    <source>
        <dbReference type="ARBA" id="ARBA00022723"/>
    </source>
</evidence>
<feature type="domain" description="MYND-type" evidence="5">
    <location>
        <begin position="172"/>
        <end position="208"/>
    </location>
</feature>
<gene>
    <name evidence="6" type="ORF">GSI_08965</name>
</gene>
<dbReference type="GO" id="GO:0005634">
    <property type="term" value="C:nucleus"/>
    <property type="evidence" value="ECO:0007669"/>
    <property type="project" value="TreeGrafter"/>
</dbReference>
<dbReference type="STRING" id="1077348.A0A2G8S5V4"/>
<reference evidence="6 7" key="1">
    <citation type="journal article" date="2015" name="Sci. Rep.">
        <title>Chromosome-level genome map provides insights into diverse defense mechanisms in the medicinal fungus Ganoderma sinense.</title>
        <authorList>
            <person name="Zhu Y."/>
            <person name="Xu J."/>
            <person name="Sun C."/>
            <person name="Zhou S."/>
            <person name="Xu H."/>
            <person name="Nelson D.R."/>
            <person name="Qian J."/>
            <person name="Song J."/>
            <person name="Luo H."/>
            <person name="Xiang L."/>
            <person name="Li Y."/>
            <person name="Xu Z."/>
            <person name="Ji A."/>
            <person name="Wang L."/>
            <person name="Lu S."/>
            <person name="Hayward A."/>
            <person name="Sun W."/>
            <person name="Li X."/>
            <person name="Schwartz D.C."/>
            <person name="Wang Y."/>
            <person name="Chen S."/>
        </authorList>
    </citation>
    <scope>NUCLEOTIDE SEQUENCE [LARGE SCALE GENOMIC DNA]</scope>
    <source>
        <strain evidence="6 7">ZZ0214-1</strain>
    </source>
</reference>
<dbReference type="GO" id="GO:0000981">
    <property type="term" value="F:DNA-binding transcription factor activity, RNA polymerase II-specific"/>
    <property type="evidence" value="ECO:0007669"/>
    <property type="project" value="TreeGrafter"/>
</dbReference>
<evidence type="ECO:0000313" key="7">
    <source>
        <dbReference type="Proteomes" id="UP000230002"/>
    </source>
</evidence>
<organism evidence="6 7">
    <name type="scientific">Ganoderma sinense ZZ0214-1</name>
    <dbReference type="NCBI Taxonomy" id="1077348"/>
    <lineage>
        <taxon>Eukaryota</taxon>
        <taxon>Fungi</taxon>
        <taxon>Dikarya</taxon>
        <taxon>Basidiomycota</taxon>
        <taxon>Agaricomycotina</taxon>
        <taxon>Agaricomycetes</taxon>
        <taxon>Polyporales</taxon>
        <taxon>Polyporaceae</taxon>
        <taxon>Ganoderma</taxon>
    </lineage>
</organism>
<name>A0A2G8S5V4_9APHY</name>
<keyword evidence="1" id="KW-0479">Metal-binding</keyword>
<dbReference type="GO" id="GO:0008270">
    <property type="term" value="F:zinc ion binding"/>
    <property type="evidence" value="ECO:0007669"/>
    <property type="project" value="UniProtKB-KW"/>
</dbReference>
<keyword evidence="7" id="KW-1185">Reference proteome</keyword>
<dbReference type="OrthoDB" id="341421at2759"/>